<feature type="transmembrane region" description="Helical" evidence="2">
    <location>
        <begin position="677"/>
        <end position="697"/>
    </location>
</feature>
<accession>A0A815EYJ3</accession>
<sequence>MSSSPKHQEYYSKDNENKEKDESPTTTIEERKDEIIDSTTPADTSKNKKRVHYPHINDEPPAIDSVKTDSLHQQHDKTSSADLYSKTNNGTSKKPTTGDHVIPIENERCCGCCLLPKPLNRRLNDALSPWREFFYYQSNWSWVVLIASFLTYSIGEALTSVFPILFVALQEEFPNEGSSRIALVQSMMNAVPCLCGPIASIATTRFGYRKTAMLGGTITSLSLLATSFVTQLKILYLTMGICYAFGNSLVLVSTVVAVTEHFDAKPSFASGVTISGGAFGQCFFAIVLQKLITKYEWNGTMMLFSGVVLSIVAFGALFREVEWDEDEYDEEEGEEEEEIENGNETTTVIMTAAGAAAAAAAAVPPEQTEIPIDTTDSPGTNKEAGVATVHAHSNTPLLTHKPSITDDIFFYDQFSKQELLDQYSKSEICLPLAIREQLENEYRQHRMDLEKQQHEERNFSEQKLSSSTTQIEQTDEIDRAAEVPPIVERSNSCKDLTLAETAPSTTEKSIRPNLQSSTTTNPRKPRSHRRGRRLSTYTTNDNKPVVLYYPLHHQHPNIPSGPSSTRTHSTHHHHHHHPLHCNRGNLSHLALCSKNIYNYESVLNICKLQSLHFSIDRSLSLPNLYSPQIAGRKRHRSVTVPGNIEDYLEDEEEDEDEIAKKNCFQLLYRDICKLLRVLRILPFLLLCICVTMITIFYDATWTFLVDYMQDNKLKTEQGSHLIFAVGVIAIFGEIGYGYMGDSKRISPLYIYATSLCIAGLSQLLIPYAMISYSFLMPLMVFTGFLQCAQEVLMPILCIKFAGTQNFANAYGMLLLCQGISSLLGPPTLGFIADLYKSYDRTYYAIGIGTALPALLLFTMPLVQKCYKIILAESKQKKTNTLVTASNGDIPAPPTINNSHSGTMANINNK</sequence>
<evidence type="ECO:0000256" key="2">
    <source>
        <dbReference type="SAM" id="Phobius"/>
    </source>
</evidence>
<keyword evidence="2" id="KW-1133">Transmembrane helix</keyword>
<proteinExistence type="predicted"/>
<reference evidence="3" key="1">
    <citation type="submission" date="2021-02" db="EMBL/GenBank/DDBJ databases">
        <authorList>
            <person name="Nowell W R."/>
        </authorList>
    </citation>
    <scope>NUCLEOTIDE SEQUENCE</scope>
</reference>
<feature type="compositionally biased region" description="Polar residues" evidence="1">
    <location>
        <begin position="502"/>
        <end position="522"/>
    </location>
</feature>
<feature type="compositionally biased region" description="Basic residues" evidence="1">
    <location>
        <begin position="523"/>
        <end position="533"/>
    </location>
</feature>
<dbReference type="Proteomes" id="UP000663881">
    <property type="component" value="Unassembled WGS sequence"/>
</dbReference>
<feature type="region of interest" description="Disordered" evidence="1">
    <location>
        <begin position="890"/>
        <end position="909"/>
    </location>
</feature>
<dbReference type="PANTHER" id="PTHR11360">
    <property type="entry name" value="MONOCARBOXYLATE TRANSPORTER"/>
    <property type="match status" value="1"/>
</dbReference>
<feature type="transmembrane region" description="Helical" evidence="2">
    <location>
        <begin position="234"/>
        <end position="256"/>
    </location>
</feature>
<feature type="transmembrane region" description="Helical" evidence="2">
    <location>
        <begin position="841"/>
        <end position="862"/>
    </location>
</feature>
<feature type="region of interest" description="Disordered" evidence="1">
    <location>
        <begin position="555"/>
        <end position="580"/>
    </location>
</feature>
<evidence type="ECO:0000256" key="1">
    <source>
        <dbReference type="SAM" id="MobiDB-lite"/>
    </source>
</evidence>
<feature type="transmembrane region" description="Helical" evidence="2">
    <location>
        <begin position="810"/>
        <end position="835"/>
    </location>
</feature>
<feature type="compositionally biased region" description="Polar residues" evidence="1">
    <location>
        <begin position="461"/>
        <end position="472"/>
    </location>
</feature>
<dbReference type="EMBL" id="CAJOAY010000167">
    <property type="protein sequence ID" value="CAF3568237.1"/>
    <property type="molecule type" value="Genomic_DNA"/>
</dbReference>
<keyword evidence="2" id="KW-0472">Membrane</keyword>
<feature type="region of interest" description="Disordered" evidence="1">
    <location>
        <begin position="1"/>
        <end position="99"/>
    </location>
</feature>
<feature type="region of interest" description="Disordered" evidence="1">
    <location>
        <begin position="363"/>
        <end position="383"/>
    </location>
</feature>
<feature type="compositionally biased region" description="Polar residues" evidence="1">
    <location>
        <begin position="894"/>
        <end position="909"/>
    </location>
</feature>
<dbReference type="Pfam" id="PF07690">
    <property type="entry name" value="MFS_1"/>
    <property type="match status" value="2"/>
</dbReference>
<dbReference type="InterPro" id="IPR050327">
    <property type="entry name" value="Proton-linked_MCT"/>
</dbReference>
<feature type="transmembrane region" description="Helical" evidence="2">
    <location>
        <begin position="140"/>
        <end position="169"/>
    </location>
</feature>
<feature type="compositionally biased region" description="Basic and acidic residues" evidence="1">
    <location>
        <begin position="1"/>
        <end position="35"/>
    </location>
</feature>
<feature type="transmembrane region" description="Helical" evidence="2">
    <location>
        <begin position="300"/>
        <end position="318"/>
    </location>
</feature>
<dbReference type="Proteomes" id="UP000663891">
    <property type="component" value="Unassembled WGS sequence"/>
</dbReference>
<gene>
    <name evidence="4" type="ORF">OKA104_LOCUS4963</name>
    <name evidence="3" type="ORF">VCS650_LOCUS31890</name>
</gene>
<organism evidence="3 5">
    <name type="scientific">Adineta steineri</name>
    <dbReference type="NCBI Taxonomy" id="433720"/>
    <lineage>
        <taxon>Eukaryota</taxon>
        <taxon>Metazoa</taxon>
        <taxon>Spiralia</taxon>
        <taxon>Gnathifera</taxon>
        <taxon>Rotifera</taxon>
        <taxon>Eurotatoria</taxon>
        <taxon>Bdelloidea</taxon>
        <taxon>Adinetida</taxon>
        <taxon>Adinetidae</taxon>
        <taxon>Adineta</taxon>
    </lineage>
</organism>
<dbReference type="InterPro" id="IPR036259">
    <property type="entry name" value="MFS_trans_sf"/>
</dbReference>
<dbReference type="InterPro" id="IPR011701">
    <property type="entry name" value="MFS"/>
</dbReference>
<dbReference type="PANTHER" id="PTHR11360:SF260">
    <property type="entry name" value="MFS DOMAIN-CONTAINING PROTEIN"/>
    <property type="match status" value="1"/>
</dbReference>
<evidence type="ECO:0000313" key="4">
    <source>
        <dbReference type="EMBL" id="CAF3568237.1"/>
    </source>
</evidence>
<keyword evidence="2" id="KW-0812">Transmembrane</keyword>
<dbReference type="GO" id="GO:0008028">
    <property type="term" value="F:monocarboxylic acid transmembrane transporter activity"/>
    <property type="evidence" value="ECO:0007669"/>
    <property type="project" value="TreeGrafter"/>
</dbReference>
<feature type="region of interest" description="Disordered" evidence="1">
    <location>
        <begin position="452"/>
        <end position="538"/>
    </location>
</feature>
<feature type="compositionally biased region" description="Basic residues" evidence="1">
    <location>
        <begin position="568"/>
        <end position="580"/>
    </location>
</feature>
<feature type="transmembrane region" description="Helical" evidence="2">
    <location>
        <begin position="717"/>
        <end position="736"/>
    </location>
</feature>
<dbReference type="AlphaFoldDB" id="A0A815EYJ3"/>
<comment type="caution">
    <text evidence="3">The sequence shown here is derived from an EMBL/GenBank/DDBJ whole genome shotgun (WGS) entry which is preliminary data.</text>
</comment>
<feature type="transmembrane region" description="Helical" evidence="2">
    <location>
        <begin position="774"/>
        <end position="798"/>
    </location>
</feature>
<feature type="transmembrane region" description="Helical" evidence="2">
    <location>
        <begin position="181"/>
        <end position="199"/>
    </location>
</feature>
<evidence type="ECO:0000313" key="5">
    <source>
        <dbReference type="Proteomes" id="UP000663891"/>
    </source>
</evidence>
<feature type="compositionally biased region" description="Basic and acidic residues" evidence="1">
    <location>
        <begin position="66"/>
        <end position="79"/>
    </location>
</feature>
<dbReference type="SUPFAM" id="SSF103473">
    <property type="entry name" value="MFS general substrate transporter"/>
    <property type="match status" value="1"/>
</dbReference>
<feature type="transmembrane region" description="Helical" evidence="2">
    <location>
        <begin position="268"/>
        <end position="288"/>
    </location>
</feature>
<protein>
    <submittedName>
        <fullName evidence="3">Uncharacterized protein</fullName>
    </submittedName>
</protein>
<dbReference type="Gene3D" id="1.20.1250.20">
    <property type="entry name" value="MFS general substrate transporter like domains"/>
    <property type="match status" value="2"/>
</dbReference>
<feature type="compositionally biased region" description="Polar residues" evidence="1">
    <location>
        <begin position="80"/>
        <end position="95"/>
    </location>
</feature>
<dbReference type="EMBL" id="CAJNON010000559">
    <property type="protein sequence ID" value="CAF1316435.1"/>
    <property type="molecule type" value="Genomic_DNA"/>
</dbReference>
<name>A0A815EYJ3_9BILA</name>
<dbReference type="OrthoDB" id="410267at2759"/>
<evidence type="ECO:0000313" key="3">
    <source>
        <dbReference type="EMBL" id="CAF1316435.1"/>
    </source>
</evidence>